<dbReference type="InParanoid" id="D4H3J8"/>
<dbReference type="InterPro" id="IPR003731">
    <property type="entry name" value="Di-Nase_FeMo-co_biosynth"/>
</dbReference>
<reference evidence="2 3" key="1">
    <citation type="journal article" date="2010" name="Stand. Genomic Sci.">
        <title>Complete genome sequence of Denitrovibrio acetiphilus type strain (N2460).</title>
        <authorList>
            <person name="Kiss H."/>
            <person name="Lang E."/>
            <person name="Lapidus A."/>
            <person name="Copeland A."/>
            <person name="Nolan M."/>
            <person name="Glavina Del Rio T."/>
            <person name="Chen F."/>
            <person name="Lucas S."/>
            <person name="Tice H."/>
            <person name="Cheng J.F."/>
            <person name="Han C."/>
            <person name="Goodwin L."/>
            <person name="Pitluck S."/>
            <person name="Liolios K."/>
            <person name="Pati A."/>
            <person name="Ivanova N."/>
            <person name="Mavromatis K."/>
            <person name="Chen A."/>
            <person name="Palaniappan K."/>
            <person name="Land M."/>
            <person name="Hauser L."/>
            <person name="Chang Y.J."/>
            <person name="Jeffries C.D."/>
            <person name="Detter J.C."/>
            <person name="Brettin T."/>
            <person name="Spring S."/>
            <person name="Rohde M."/>
            <person name="Goker M."/>
            <person name="Woyke T."/>
            <person name="Bristow J."/>
            <person name="Eisen J.A."/>
            <person name="Markowitz V."/>
            <person name="Hugenholtz P."/>
            <person name="Kyrpides N.C."/>
            <person name="Klenk H.P."/>
        </authorList>
    </citation>
    <scope>NUCLEOTIDE SEQUENCE [LARGE SCALE GENOMIC DNA]</scope>
    <source>
        <strain evidence="3">DSM 12809 / NBRC 114555 / N2460</strain>
    </source>
</reference>
<dbReference type="OrthoDB" id="9807451at2"/>
<dbReference type="AlphaFoldDB" id="D4H3J8"/>
<evidence type="ECO:0000259" key="1">
    <source>
        <dbReference type="Pfam" id="PF02579"/>
    </source>
</evidence>
<dbReference type="RefSeq" id="WP_013011602.1">
    <property type="nucleotide sequence ID" value="NC_013943.1"/>
</dbReference>
<dbReference type="Gene3D" id="3.30.420.130">
    <property type="entry name" value="Dinitrogenase iron-molybdenum cofactor biosynthesis domain"/>
    <property type="match status" value="1"/>
</dbReference>
<dbReference type="EMBL" id="CP001968">
    <property type="protein sequence ID" value="ADD69100.1"/>
    <property type="molecule type" value="Genomic_DNA"/>
</dbReference>
<dbReference type="eggNOG" id="COG1433">
    <property type="taxonomic scope" value="Bacteria"/>
</dbReference>
<evidence type="ECO:0000313" key="2">
    <source>
        <dbReference type="EMBL" id="ADD69100.1"/>
    </source>
</evidence>
<protein>
    <submittedName>
        <fullName evidence="2">Dinitrogenase iron-molybdenum cofactor biosynthesis protein</fullName>
    </submittedName>
</protein>
<dbReference type="PANTHER" id="PTHR42983:SF1">
    <property type="entry name" value="IRON-MOLYBDENUM PROTEIN"/>
    <property type="match status" value="1"/>
</dbReference>
<dbReference type="Proteomes" id="UP000002012">
    <property type="component" value="Chromosome"/>
</dbReference>
<dbReference type="STRING" id="522772.Dacet_2338"/>
<dbReference type="PANTHER" id="PTHR42983">
    <property type="entry name" value="DINITROGENASE IRON-MOLYBDENUM COFACTOR PROTEIN-RELATED"/>
    <property type="match status" value="1"/>
</dbReference>
<dbReference type="Pfam" id="PF02579">
    <property type="entry name" value="Nitro_FeMo-Co"/>
    <property type="match status" value="1"/>
</dbReference>
<evidence type="ECO:0000313" key="3">
    <source>
        <dbReference type="Proteomes" id="UP000002012"/>
    </source>
</evidence>
<gene>
    <name evidence="2" type="ordered locus">Dacet_2338</name>
</gene>
<organism evidence="2 3">
    <name type="scientific">Denitrovibrio acetiphilus (strain DSM 12809 / NBRC 114555 / N2460)</name>
    <dbReference type="NCBI Taxonomy" id="522772"/>
    <lineage>
        <taxon>Bacteria</taxon>
        <taxon>Pseudomonadati</taxon>
        <taxon>Deferribacterota</taxon>
        <taxon>Deferribacteres</taxon>
        <taxon>Deferribacterales</taxon>
        <taxon>Geovibrionaceae</taxon>
        <taxon>Denitrovibrio</taxon>
    </lineage>
</organism>
<dbReference type="PaxDb" id="522772-Dacet_2338"/>
<name>D4H3J8_DENA2</name>
<dbReference type="HOGENOM" id="CLU_104194_2_1_0"/>
<dbReference type="KEGG" id="dap:Dacet_2338"/>
<dbReference type="SUPFAM" id="SSF53146">
    <property type="entry name" value="Nitrogenase accessory factor-like"/>
    <property type="match status" value="1"/>
</dbReference>
<sequence length="120" mass="12500">MLIAFPVGGDSQGESVIFEHFAAAPVFVTYDTSSEKYGQILNEEATLSAGSKNASDLLTKAGVNVVVAAGIGDGAINRLNGLGIEVFWSHAGMVEYDLKLFLSGKLAGATKGKCDGAFRQ</sequence>
<feature type="domain" description="Dinitrogenase iron-molybdenum cofactor biosynthesis" evidence="1">
    <location>
        <begin position="14"/>
        <end position="101"/>
    </location>
</feature>
<proteinExistence type="predicted"/>
<accession>D4H3J8</accession>
<keyword evidence="3" id="KW-1185">Reference proteome</keyword>
<dbReference type="InterPro" id="IPR036105">
    <property type="entry name" value="DiNase_FeMo-co_biosyn_sf"/>
</dbReference>